<feature type="compositionally biased region" description="Acidic residues" evidence="1">
    <location>
        <begin position="121"/>
        <end position="135"/>
    </location>
</feature>
<feature type="compositionally biased region" description="Basic and acidic residues" evidence="1">
    <location>
        <begin position="136"/>
        <end position="151"/>
    </location>
</feature>
<evidence type="ECO:0000313" key="2">
    <source>
        <dbReference type="EMBL" id="KAL3763674.1"/>
    </source>
</evidence>
<evidence type="ECO:0000313" key="3">
    <source>
        <dbReference type="Proteomes" id="UP001530293"/>
    </source>
</evidence>
<feature type="region of interest" description="Disordered" evidence="1">
    <location>
        <begin position="336"/>
        <end position="447"/>
    </location>
</feature>
<organism evidence="2 3">
    <name type="scientific">Discostella pseudostelligera</name>
    <dbReference type="NCBI Taxonomy" id="259834"/>
    <lineage>
        <taxon>Eukaryota</taxon>
        <taxon>Sar</taxon>
        <taxon>Stramenopiles</taxon>
        <taxon>Ochrophyta</taxon>
        <taxon>Bacillariophyta</taxon>
        <taxon>Coscinodiscophyceae</taxon>
        <taxon>Thalassiosirophycidae</taxon>
        <taxon>Stephanodiscales</taxon>
        <taxon>Stephanodiscaceae</taxon>
        <taxon>Discostella</taxon>
    </lineage>
</organism>
<name>A0ABD3MIA3_9STRA</name>
<reference evidence="2 3" key="1">
    <citation type="submission" date="2024-10" db="EMBL/GenBank/DDBJ databases">
        <title>Updated reference genomes for cyclostephanoid diatoms.</title>
        <authorList>
            <person name="Roberts W.R."/>
            <person name="Alverson A.J."/>
        </authorList>
    </citation>
    <scope>NUCLEOTIDE SEQUENCE [LARGE SCALE GENOMIC DNA]</scope>
    <source>
        <strain evidence="2 3">AJA232-27</strain>
    </source>
</reference>
<feature type="compositionally biased region" description="Basic and acidic residues" evidence="1">
    <location>
        <begin position="395"/>
        <end position="413"/>
    </location>
</feature>
<feature type="compositionally biased region" description="Basic and acidic residues" evidence="1">
    <location>
        <begin position="192"/>
        <end position="204"/>
    </location>
</feature>
<protein>
    <submittedName>
        <fullName evidence="2">Uncharacterized protein</fullName>
    </submittedName>
</protein>
<feature type="region of interest" description="Disordered" evidence="1">
    <location>
        <begin position="88"/>
        <end position="151"/>
    </location>
</feature>
<sequence>MTDVDSTTMMDDNKKYYLDALNFYYPVIPSNPSSTSTADPDTGSCCSVKTDGCSVHSNVCSVTTDYGSVKVIKVMKVRTDCVKELDLEDRHDNDEDDRGGDGDNEDVEDEDDHRNSPVTTEENETGDDDDDDEVASETHEADDTVKQKQKEGKNRTFWDRFYNMINPWNKDEESIDDSLSLGETASVSQSEDEIRSTDDPDTDQIMKEGTRVFPTCTGTVQLSSCQDNEEEMITLYTAFLDGVYDMWLPVANNACGPWNNEDEDSLYDSLSSESTGDIDLEGCECADHKTSLAVNQVLRRAAATKIDLDRLILSCHHSEQQSNAFITDEENVADVSSFTKSSPEPPFDDFILPHGATPPRNNKDDDQSALNDADKEAPTLEMFDHPASKISSEYPARKQDVKQVRFASHKEDGSATEDDAFNVPPQQSFDHPSSSSNISPKQSKDNQVLACDQSSLTEVNHCQSEEGDVVTIKVAKKLDSVAWASPPDESKQIHVTKVSSFKTSAKQPGEEPMLPYDLTVPSTNNDHSRKDLPVNVVPLETFARQTTHSILSPAAAKSRLVSLSGGIKRISKNNRLRSVLKSKKQQTPW</sequence>
<dbReference type="Proteomes" id="UP001530293">
    <property type="component" value="Unassembled WGS sequence"/>
</dbReference>
<evidence type="ECO:0000256" key="1">
    <source>
        <dbReference type="SAM" id="MobiDB-lite"/>
    </source>
</evidence>
<dbReference type="AlphaFoldDB" id="A0ABD3MIA3"/>
<gene>
    <name evidence="2" type="ORF">ACHAWU_009098</name>
</gene>
<keyword evidence="3" id="KW-1185">Reference proteome</keyword>
<dbReference type="EMBL" id="JALLBG020000118">
    <property type="protein sequence ID" value="KAL3763674.1"/>
    <property type="molecule type" value="Genomic_DNA"/>
</dbReference>
<accession>A0ABD3MIA3</accession>
<feature type="compositionally biased region" description="Low complexity" evidence="1">
    <location>
        <begin position="428"/>
        <end position="441"/>
    </location>
</feature>
<feature type="compositionally biased region" description="Basic and acidic residues" evidence="1">
    <location>
        <begin position="361"/>
        <end position="387"/>
    </location>
</feature>
<feature type="region of interest" description="Disordered" evidence="1">
    <location>
        <begin position="174"/>
        <end position="204"/>
    </location>
</feature>
<comment type="caution">
    <text evidence="2">The sequence shown here is derived from an EMBL/GenBank/DDBJ whole genome shotgun (WGS) entry which is preliminary data.</text>
</comment>
<feature type="compositionally biased region" description="Acidic residues" evidence="1">
    <location>
        <begin position="94"/>
        <end position="111"/>
    </location>
</feature>
<proteinExistence type="predicted"/>